<dbReference type="Proteomes" id="UP001589789">
    <property type="component" value="Unassembled WGS sequence"/>
</dbReference>
<comment type="caution">
    <text evidence="3">The sequence shown here is derived from an EMBL/GenBank/DDBJ whole genome shotgun (WGS) entry which is preliminary data.</text>
</comment>
<dbReference type="EMBL" id="JBHLVZ010000025">
    <property type="protein sequence ID" value="MFC0386183.1"/>
    <property type="molecule type" value="Genomic_DNA"/>
</dbReference>
<keyword evidence="1" id="KW-0732">Signal</keyword>
<dbReference type="Gene3D" id="2.40.40.10">
    <property type="entry name" value="RlpA-like domain"/>
    <property type="match status" value="1"/>
</dbReference>
<dbReference type="Pfam" id="PF03330">
    <property type="entry name" value="DPBB_1"/>
    <property type="match status" value="1"/>
</dbReference>
<reference evidence="3 4" key="1">
    <citation type="submission" date="2024-09" db="EMBL/GenBank/DDBJ databases">
        <authorList>
            <person name="Sun Q."/>
            <person name="Mori K."/>
        </authorList>
    </citation>
    <scope>NUCLEOTIDE SEQUENCE [LARGE SCALE GENOMIC DNA]</scope>
    <source>
        <strain evidence="3 4">CCM 7468</strain>
    </source>
</reference>
<gene>
    <name evidence="3" type="ORF">ACFFIC_11595</name>
</gene>
<feature type="chain" id="PRO_5046044455" evidence="1">
    <location>
        <begin position="24"/>
        <end position="156"/>
    </location>
</feature>
<evidence type="ECO:0000256" key="1">
    <source>
        <dbReference type="SAM" id="SignalP"/>
    </source>
</evidence>
<dbReference type="RefSeq" id="WP_377050402.1">
    <property type="nucleotide sequence ID" value="NZ_JBHLVZ010000025.1"/>
</dbReference>
<dbReference type="InterPro" id="IPR036908">
    <property type="entry name" value="RlpA-like_sf"/>
</dbReference>
<name>A0ABV6IRE8_9PROT</name>
<feature type="domain" description="RlpA-like protein double-psi beta-barrel" evidence="2">
    <location>
        <begin position="36"/>
        <end position="124"/>
    </location>
</feature>
<feature type="signal peptide" evidence="1">
    <location>
        <begin position="1"/>
        <end position="23"/>
    </location>
</feature>
<dbReference type="InterPro" id="IPR009009">
    <property type="entry name" value="RlpA-like_DPBB"/>
</dbReference>
<protein>
    <submittedName>
        <fullName evidence="3">Septal ring lytic transglycosylase RlpA family protein</fullName>
    </submittedName>
</protein>
<dbReference type="PANTHER" id="PTHR34183">
    <property type="entry name" value="ENDOLYTIC PEPTIDOGLYCAN TRANSGLYCOSYLASE RLPA"/>
    <property type="match status" value="1"/>
</dbReference>
<evidence type="ECO:0000313" key="3">
    <source>
        <dbReference type="EMBL" id="MFC0386183.1"/>
    </source>
</evidence>
<dbReference type="CDD" id="cd22268">
    <property type="entry name" value="DPBB_RlpA-like"/>
    <property type="match status" value="1"/>
</dbReference>
<organism evidence="3 4">
    <name type="scientific">Muricoccus vinaceus</name>
    <dbReference type="NCBI Taxonomy" id="424704"/>
    <lineage>
        <taxon>Bacteria</taxon>
        <taxon>Pseudomonadati</taxon>
        <taxon>Pseudomonadota</taxon>
        <taxon>Alphaproteobacteria</taxon>
        <taxon>Acetobacterales</taxon>
        <taxon>Roseomonadaceae</taxon>
        <taxon>Muricoccus</taxon>
    </lineage>
</organism>
<keyword evidence="4" id="KW-1185">Reference proteome</keyword>
<sequence>MRTALIALLVAIPFSAFALSALAQSAAPDPSGGARRGQASVFAPGLAGRRMADGGRVEMNSDSAASAVLPLGTTARIRNLRNGRVAMVRVRDRLPASGERIISVSPKVAQFLGMPVDGVARVEVAPLAVPQRDGTFRLGSGTALSGRRAQVVPAAR</sequence>
<evidence type="ECO:0000313" key="4">
    <source>
        <dbReference type="Proteomes" id="UP001589789"/>
    </source>
</evidence>
<evidence type="ECO:0000259" key="2">
    <source>
        <dbReference type="Pfam" id="PF03330"/>
    </source>
</evidence>
<dbReference type="PANTHER" id="PTHR34183:SF8">
    <property type="entry name" value="ENDOLYTIC PEPTIDOGLYCAN TRANSGLYCOSYLASE RLPA-RELATED"/>
    <property type="match status" value="1"/>
</dbReference>
<proteinExistence type="predicted"/>
<accession>A0ABV6IRE8</accession>